<keyword evidence="2" id="KW-1185">Reference proteome</keyword>
<reference evidence="1" key="1">
    <citation type="submission" date="2023-07" db="EMBL/GenBank/DDBJ databases">
        <title>Sequencing the genomes of 1000 actinobacteria strains.</title>
        <authorList>
            <person name="Klenk H.-P."/>
        </authorList>
    </citation>
    <scope>NUCLEOTIDE SEQUENCE</scope>
    <source>
        <strain evidence="1">DSM 107476</strain>
    </source>
</reference>
<sequence>MPQHTPPRPATELFPESLNLSPKQREVLNVLQGFDGGARAVDIANALNMHVNTARGHLDELESKGAVRVETAAAKGRGRPSLIFHVRVPDNREIANEYVSLIEVLTEIVSNQDSLSPASLEMAREIGRKWAAEMREAENPDSDLHNDQSLEVLNSKLRAMGFDPVIREADAHDTDTVIGLNSCPFITEDGELPSPFVCAMHEGFITETAGRRRTIKLTPFDAHHQCGVHLDDGQATAR</sequence>
<dbReference type="InterPro" id="IPR036390">
    <property type="entry name" value="WH_DNA-bd_sf"/>
</dbReference>
<evidence type="ECO:0000313" key="2">
    <source>
        <dbReference type="Proteomes" id="UP001180840"/>
    </source>
</evidence>
<dbReference type="SUPFAM" id="SSF46785">
    <property type="entry name" value="Winged helix' DNA-binding domain"/>
    <property type="match status" value="1"/>
</dbReference>
<accession>A0ABU1ZVY8</accession>
<comment type="caution">
    <text evidence="1">The sequence shown here is derived from an EMBL/GenBank/DDBJ whole genome shotgun (WGS) entry which is preliminary data.</text>
</comment>
<protein>
    <submittedName>
        <fullName evidence="1">ArsR family transcriptional regulator</fullName>
    </submittedName>
</protein>
<proteinExistence type="predicted"/>
<dbReference type="InterPro" id="IPR036388">
    <property type="entry name" value="WH-like_DNA-bd_sf"/>
</dbReference>
<name>A0ABU1ZVY8_9CORY</name>
<dbReference type="Gene3D" id="1.10.10.10">
    <property type="entry name" value="Winged helix-like DNA-binding domain superfamily/Winged helix DNA-binding domain"/>
    <property type="match status" value="1"/>
</dbReference>
<evidence type="ECO:0000313" key="1">
    <source>
        <dbReference type="EMBL" id="MDR7329089.1"/>
    </source>
</evidence>
<dbReference type="EMBL" id="JAVDXZ010000001">
    <property type="protein sequence ID" value="MDR7329089.1"/>
    <property type="molecule type" value="Genomic_DNA"/>
</dbReference>
<dbReference type="Proteomes" id="UP001180840">
    <property type="component" value="Unassembled WGS sequence"/>
</dbReference>
<organism evidence="1 2">
    <name type="scientific">Corynebacterium guangdongense</name>
    <dbReference type="NCBI Taxonomy" id="1783348"/>
    <lineage>
        <taxon>Bacteria</taxon>
        <taxon>Bacillati</taxon>
        <taxon>Actinomycetota</taxon>
        <taxon>Actinomycetes</taxon>
        <taxon>Mycobacteriales</taxon>
        <taxon>Corynebacteriaceae</taxon>
        <taxon>Corynebacterium</taxon>
    </lineage>
</organism>
<gene>
    <name evidence="1" type="ORF">J2S39_000765</name>
</gene>
<dbReference type="RefSeq" id="WP_290198060.1">
    <property type="nucleotide sequence ID" value="NZ_CP047654.1"/>
</dbReference>